<keyword evidence="4 6" id="KW-0964">Secreted</keyword>
<dbReference type="EMBL" id="WOCE01000006">
    <property type="protein sequence ID" value="KAE9612451.1"/>
    <property type="molecule type" value="Genomic_DNA"/>
</dbReference>
<evidence type="ECO:0000256" key="6">
    <source>
        <dbReference type="RuleBase" id="RU367044"/>
    </source>
</evidence>
<evidence type="ECO:0000256" key="7">
    <source>
        <dbReference type="SAM" id="Phobius"/>
    </source>
</evidence>
<name>A0A6A4QF42_LUPAL</name>
<dbReference type="Pfam" id="PF05938">
    <property type="entry name" value="Self-incomp_S1"/>
    <property type="match status" value="1"/>
</dbReference>
<keyword evidence="5" id="KW-0732">Signal</keyword>
<dbReference type="InterPro" id="IPR010264">
    <property type="entry name" value="Self-incomp_S1"/>
</dbReference>
<keyword evidence="3 6" id="KW-0713">Self-incompatibility</keyword>
<keyword evidence="7" id="KW-0812">Transmembrane</keyword>
<accession>A0A6A4QF42</accession>
<dbReference type="PANTHER" id="PTHR31232">
    <property type="match status" value="1"/>
</dbReference>
<dbReference type="Proteomes" id="UP000447434">
    <property type="component" value="Chromosome 6"/>
</dbReference>
<dbReference type="AlphaFoldDB" id="A0A6A4QF42"/>
<protein>
    <recommendedName>
        <fullName evidence="6">S-protein homolog</fullName>
    </recommendedName>
</protein>
<comment type="subcellular location">
    <subcellularLocation>
        <location evidence="1 6">Secreted</location>
    </subcellularLocation>
</comment>
<dbReference type="PANTHER" id="PTHR31232:SF43">
    <property type="entry name" value="S-PROTEIN HOMOLOG 29-RELATED"/>
    <property type="match status" value="1"/>
</dbReference>
<dbReference type="GO" id="GO:0060320">
    <property type="term" value="P:rejection of self pollen"/>
    <property type="evidence" value="ECO:0007669"/>
    <property type="project" value="UniProtKB-KW"/>
</dbReference>
<comment type="caution">
    <text evidence="8">The sequence shown here is derived from an EMBL/GenBank/DDBJ whole genome shotgun (WGS) entry which is preliminary data.</text>
</comment>
<keyword evidence="7" id="KW-1133">Transmembrane helix</keyword>
<comment type="similarity">
    <text evidence="2 6">Belongs to the plant self-incompatibility (S1) protein family.</text>
</comment>
<evidence type="ECO:0000256" key="1">
    <source>
        <dbReference type="ARBA" id="ARBA00004613"/>
    </source>
</evidence>
<evidence type="ECO:0000313" key="8">
    <source>
        <dbReference type="EMBL" id="KAE9612451.1"/>
    </source>
</evidence>
<dbReference type="GO" id="GO:0005576">
    <property type="term" value="C:extracellular region"/>
    <property type="evidence" value="ECO:0007669"/>
    <property type="project" value="UniProtKB-SubCell"/>
</dbReference>
<gene>
    <name evidence="8" type="ORF">Lalb_Chr06g0173261</name>
</gene>
<proteinExistence type="inferred from homology"/>
<sequence length="135" mass="15410">MTILVNKNVLSLFLSATILVTLMVGVESIFGISTAKVLMTNKILSPLTLHCKDKKHDDGFYTLKTGESHRFKFIIDPFGVSSLWFCSFNWTGGFHYFDIYSEKRDLCTDDCTWDIYAKGPCKTATQEQACYPWNK</sequence>
<evidence type="ECO:0000256" key="2">
    <source>
        <dbReference type="ARBA" id="ARBA00005581"/>
    </source>
</evidence>
<evidence type="ECO:0000313" key="9">
    <source>
        <dbReference type="Proteomes" id="UP000447434"/>
    </source>
</evidence>
<evidence type="ECO:0000256" key="4">
    <source>
        <dbReference type="ARBA" id="ARBA00022525"/>
    </source>
</evidence>
<keyword evidence="9" id="KW-1185">Reference proteome</keyword>
<evidence type="ECO:0000256" key="3">
    <source>
        <dbReference type="ARBA" id="ARBA00022471"/>
    </source>
</evidence>
<keyword evidence="7" id="KW-0472">Membrane</keyword>
<feature type="transmembrane region" description="Helical" evidence="7">
    <location>
        <begin position="12"/>
        <end position="32"/>
    </location>
</feature>
<reference evidence="9" key="1">
    <citation type="journal article" date="2020" name="Nat. Commun.">
        <title>Genome sequence of the cluster root forming white lupin.</title>
        <authorList>
            <person name="Hufnagel B."/>
            <person name="Marques A."/>
            <person name="Soriano A."/>
            <person name="Marques L."/>
            <person name="Divol F."/>
            <person name="Doumas P."/>
            <person name="Sallet E."/>
            <person name="Mancinotti D."/>
            <person name="Carrere S."/>
            <person name="Marande W."/>
            <person name="Arribat S."/>
            <person name="Keller J."/>
            <person name="Huneau C."/>
            <person name="Blein T."/>
            <person name="Aime D."/>
            <person name="Laguerre M."/>
            <person name="Taylor J."/>
            <person name="Schubert V."/>
            <person name="Nelson M."/>
            <person name="Geu-Flores F."/>
            <person name="Crespi M."/>
            <person name="Gallardo-Guerrero K."/>
            <person name="Delaux P.-M."/>
            <person name="Salse J."/>
            <person name="Berges H."/>
            <person name="Guyot R."/>
            <person name="Gouzy J."/>
            <person name="Peret B."/>
        </authorList>
    </citation>
    <scope>NUCLEOTIDE SEQUENCE [LARGE SCALE GENOMIC DNA]</scope>
    <source>
        <strain evidence="9">cv. Amiga</strain>
    </source>
</reference>
<dbReference type="OrthoDB" id="1904574at2759"/>
<evidence type="ECO:0000256" key="5">
    <source>
        <dbReference type="ARBA" id="ARBA00022729"/>
    </source>
</evidence>
<organism evidence="8 9">
    <name type="scientific">Lupinus albus</name>
    <name type="common">White lupine</name>
    <name type="synonym">Lupinus termis</name>
    <dbReference type="NCBI Taxonomy" id="3870"/>
    <lineage>
        <taxon>Eukaryota</taxon>
        <taxon>Viridiplantae</taxon>
        <taxon>Streptophyta</taxon>
        <taxon>Embryophyta</taxon>
        <taxon>Tracheophyta</taxon>
        <taxon>Spermatophyta</taxon>
        <taxon>Magnoliopsida</taxon>
        <taxon>eudicotyledons</taxon>
        <taxon>Gunneridae</taxon>
        <taxon>Pentapetalae</taxon>
        <taxon>rosids</taxon>
        <taxon>fabids</taxon>
        <taxon>Fabales</taxon>
        <taxon>Fabaceae</taxon>
        <taxon>Papilionoideae</taxon>
        <taxon>50 kb inversion clade</taxon>
        <taxon>genistoids sensu lato</taxon>
        <taxon>core genistoids</taxon>
        <taxon>Genisteae</taxon>
        <taxon>Lupinus</taxon>
    </lineage>
</organism>